<name>A0A9D4YX16_CHLVU</name>
<evidence type="ECO:0000313" key="3">
    <source>
        <dbReference type="Proteomes" id="UP001055712"/>
    </source>
</evidence>
<organism evidence="2 3">
    <name type="scientific">Chlorella vulgaris</name>
    <name type="common">Green alga</name>
    <dbReference type="NCBI Taxonomy" id="3077"/>
    <lineage>
        <taxon>Eukaryota</taxon>
        <taxon>Viridiplantae</taxon>
        <taxon>Chlorophyta</taxon>
        <taxon>core chlorophytes</taxon>
        <taxon>Trebouxiophyceae</taxon>
        <taxon>Chlorellales</taxon>
        <taxon>Chlorellaceae</taxon>
        <taxon>Chlorella clade</taxon>
        <taxon>Chlorella</taxon>
    </lineage>
</organism>
<evidence type="ECO:0000256" key="1">
    <source>
        <dbReference type="SAM" id="Phobius"/>
    </source>
</evidence>
<keyword evidence="3" id="KW-1185">Reference proteome</keyword>
<reference evidence="2" key="1">
    <citation type="journal article" date="2019" name="Plant J.">
        <title>Chlorella vulgaris genome assembly and annotation reveals the molecular basis for metabolic acclimation to high light conditions.</title>
        <authorList>
            <person name="Cecchin M."/>
            <person name="Marcolungo L."/>
            <person name="Rossato M."/>
            <person name="Girolomoni L."/>
            <person name="Cosentino E."/>
            <person name="Cuine S."/>
            <person name="Li-Beisson Y."/>
            <person name="Delledonne M."/>
            <person name="Ballottari M."/>
        </authorList>
    </citation>
    <scope>NUCLEOTIDE SEQUENCE</scope>
    <source>
        <strain evidence="2">211/11P</strain>
    </source>
</reference>
<comment type="caution">
    <text evidence="2">The sequence shown here is derived from an EMBL/GenBank/DDBJ whole genome shotgun (WGS) entry which is preliminary data.</text>
</comment>
<keyword evidence="1" id="KW-0812">Transmembrane</keyword>
<reference evidence="2" key="2">
    <citation type="submission" date="2020-11" db="EMBL/GenBank/DDBJ databases">
        <authorList>
            <person name="Cecchin M."/>
            <person name="Marcolungo L."/>
            <person name="Rossato M."/>
            <person name="Girolomoni L."/>
            <person name="Cosentino E."/>
            <person name="Cuine S."/>
            <person name="Li-Beisson Y."/>
            <person name="Delledonne M."/>
            <person name="Ballottari M."/>
        </authorList>
    </citation>
    <scope>NUCLEOTIDE SEQUENCE</scope>
    <source>
        <strain evidence="2">211/11P</strain>
        <tissue evidence="2">Whole cell</tissue>
    </source>
</reference>
<accession>A0A9D4YX16</accession>
<dbReference type="Proteomes" id="UP001055712">
    <property type="component" value="Unassembled WGS sequence"/>
</dbReference>
<keyword evidence="1" id="KW-1133">Transmembrane helix</keyword>
<proteinExistence type="predicted"/>
<sequence length="161" mass="17867">MATVAATTRLAAMAGRCAPRHPHRSVAGVSRTGAAFPVGSASVLRNSARRASPLVARVASDDDARSTGGEAEDKPILFACFILYPEDVASFVPMSILATSTLLVCLYNLNQAGFHSPQYWLPYVFFCAFFFCFGVSPTLRIGYNRWLRRERKRFLKRKQQE</sequence>
<dbReference type="EMBL" id="SIDB01000007">
    <property type="protein sequence ID" value="KAI3430782.1"/>
    <property type="molecule type" value="Genomic_DNA"/>
</dbReference>
<dbReference type="AlphaFoldDB" id="A0A9D4YX16"/>
<protein>
    <submittedName>
        <fullName evidence="2">Uncharacterized protein</fullName>
    </submittedName>
</protein>
<keyword evidence="1" id="KW-0472">Membrane</keyword>
<evidence type="ECO:0000313" key="2">
    <source>
        <dbReference type="EMBL" id="KAI3430782.1"/>
    </source>
</evidence>
<feature type="transmembrane region" description="Helical" evidence="1">
    <location>
        <begin position="88"/>
        <end position="109"/>
    </location>
</feature>
<feature type="transmembrane region" description="Helical" evidence="1">
    <location>
        <begin position="121"/>
        <end position="143"/>
    </location>
</feature>
<gene>
    <name evidence="2" type="ORF">D9Q98_009194</name>
</gene>